<dbReference type="Gene3D" id="3.40.1830.10">
    <property type="entry name" value="Thermophilic metalloprotease (M29)"/>
    <property type="match status" value="1"/>
</dbReference>
<dbReference type="RefSeq" id="WP_110886311.1">
    <property type="nucleotide sequence ID" value="NZ_QJSX01000005.1"/>
</dbReference>
<comment type="cofactor">
    <cofactor evidence="2">
        <name>Mg(2+)</name>
        <dbReference type="ChEBI" id="CHEBI:18420"/>
    </cofactor>
</comment>
<dbReference type="PRINTS" id="PR00919">
    <property type="entry name" value="THERMOPTASE"/>
</dbReference>
<dbReference type="Pfam" id="PF02073">
    <property type="entry name" value="Peptidase_M29"/>
    <property type="match status" value="1"/>
</dbReference>
<organism evidence="10 11">
    <name type="scientific">Deinococcus yavapaiensis KR-236</name>
    <dbReference type="NCBI Taxonomy" id="694435"/>
    <lineage>
        <taxon>Bacteria</taxon>
        <taxon>Thermotogati</taxon>
        <taxon>Deinococcota</taxon>
        <taxon>Deinococci</taxon>
        <taxon>Deinococcales</taxon>
        <taxon>Deinococcaceae</taxon>
        <taxon>Deinococcus</taxon>
    </lineage>
</organism>
<protein>
    <submittedName>
        <fullName evidence="10">Aminopeptidase T</fullName>
    </submittedName>
</protein>
<dbReference type="GO" id="GO:0006508">
    <property type="term" value="P:proteolysis"/>
    <property type="evidence" value="ECO:0007669"/>
    <property type="project" value="UniProtKB-KW"/>
</dbReference>
<dbReference type="GO" id="GO:0008237">
    <property type="term" value="F:metallopeptidase activity"/>
    <property type="evidence" value="ECO:0007669"/>
    <property type="project" value="UniProtKB-KW"/>
</dbReference>
<comment type="cofactor">
    <cofactor evidence="3">
        <name>Zn(2+)</name>
        <dbReference type="ChEBI" id="CHEBI:29105"/>
    </cofactor>
</comment>
<evidence type="ECO:0000256" key="3">
    <source>
        <dbReference type="ARBA" id="ARBA00001947"/>
    </source>
</evidence>
<keyword evidence="5 10" id="KW-0031">Aminopeptidase</keyword>
<keyword evidence="8" id="KW-0378">Hydrolase</keyword>
<keyword evidence="9" id="KW-0482">Metalloprotease</keyword>
<evidence type="ECO:0000256" key="4">
    <source>
        <dbReference type="ARBA" id="ARBA00008236"/>
    </source>
</evidence>
<dbReference type="InterPro" id="IPR035097">
    <property type="entry name" value="M29_N-terminal"/>
</dbReference>
<dbReference type="Proteomes" id="UP000248326">
    <property type="component" value="Unassembled WGS sequence"/>
</dbReference>
<gene>
    <name evidence="10" type="ORF">DES52_105183</name>
</gene>
<evidence type="ECO:0000256" key="2">
    <source>
        <dbReference type="ARBA" id="ARBA00001946"/>
    </source>
</evidence>
<comment type="cofactor">
    <cofactor evidence="1">
        <name>Co(2+)</name>
        <dbReference type="ChEBI" id="CHEBI:48828"/>
    </cofactor>
</comment>
<comment type="similarity">
    <text evidence="4">Belongs to the peptidase M29 family.</text>
</comment>
<dbReference type="GO" id="GO:0004177">
    <property type="term" value="F:aminopeptidase activity"/>
    <property type="evidence" value="ECO:0007669"/>
    <property type="project" value="UniProtKB-KW"/>
</dbReference>
<dbReference type="InterPro" id="IPR052170">
    <property type="entry name" value="M29_Exopeptidase"/>
</dbReference>
<evidence type="ECO:0000313" key="11">
    <source>
        <dbReference type="Proteomes" id="UP000248326"/>
    </source>
</evidence>
<comment type="caution">
    <text evidence="10">The sequence shown here is derived from an EMBL/GenBank/DDBJ whole genome shotgun (WGS) entry which is preliminary data.</text>
</comment>
<dbReference type="PANTHER" id="PTHR34448:SF3">
    <property type="entry name" value="AMINOPEPTIDASE AMPS"/>
    <property type="match status" value="1"/>
</dbReference>
<keyword evidence="11" id="KW-1185">Reference proteome</keyword>
<dbReference type="EMBL" id="QJSX01000005">
    <property type="protein sequence ID" value="PYE54545.1"/>
    <property type="molecule type" value="Genomic_DNA"/>
</dbReference>
<sequence length="406" mass="43840">MPTFQENLERYADLLVRVGVNLQPGGKLQLNAPIDAADLARLIAKKAYEAGALVVDVRYSDPLLARATYEAASDAALDYFPAWGAEESLHKIEEGYAYLSLTGSDPDVLAGVDPTRIARSSKAYGLGMKRVADLMSASAVNWSVAGIATPGWARKVFPDLEVDEAVAKLWEAIFTVSRADVDDPVTAWREHTATLRRVVDHLNERRYDALHFTGTDTDLTVGLADNHIWAGGSEVAQTGIEAVPNIPTDEAFTAPHRDRVNGHVRATKPLSVRGTLVEDIRVRFENGRVVEATASRGQDTFVQLLDTDEGARHLGEIALVAASAPVARTGVLFYNTLFDENAASHIALGRAYSINVEGGLDAMAASGANDSLIHVDWMIGSADMNVDGIREDGTTEPVMRAGEWAF</sequence>
<reference evidence="10 11" key="1">
    <citation type="submission" date="2018-06" db="EMBL/GenBank/DDBJ databases">
        <title>Genomic Encyclopedia of Type Strains, Phase IV (KMG-IV): sequencing the most valuable type-strain genomes for metagenomic binning, comparative biology and taxonomic classification.</title>
        <authorList>
            <person name="Goeker M."/>
        </authorList>
    </citation>
    <scope>NUCLEOTIDE SEQUENCE [LARGE SCALE GENOMIC DNA]</scope>
    <source>
        <strain evidence="10 11">DSM 18048</strain>
    </source>
</reference>
<dbReference type="InterPro" id="IPR000787">
    <property type="entry name" value="Peptidase_M29"/>
</dbReference>
<keyword evidence="6" id="KW-0645">Protease</keyword>
<name>A0A318S8V1_9DEIO</name>
<dbReference type="OrthoDB" id="9803993at2"/>
<evidence type="ECO:0000256" key="7">
    <source>
        <dbReference type="ARBA" id="ARBA00022723"/>
    </source>
</evidence>
<keyword evidence="7" id="KW-0479">Metal-binding</keyword>
<evidence type="ECO:0000256" key="8">
    <source>
        <dbReference type="ARBA" id="ARBA00022801"/>
    </source>
</evidence>
<dbReference type="AlphaFoldDB" id="A0A318S8V1"/>
<evidence type="ECO:0000256" key="6">
    <source>
        <dbReference type="ARBA" id="ARBA00022670"/>
    </source>
</evidence>
<accession>A0A318S8V1</accession>
<evidence type="ECO:0000313" key="10">
    <source>
        <dbReference type="EMBL" id="PYE54545.1"/>
    </source>
</evidence>
<proteinExistence type="inferred from homology"/>
<dbReference type="PANTHER" id="PTHR34448">
    <property type="entry name" value="AMINOPEPTIDASE"/>
    <property type="match status" value="1"/>
</dbReference>
<evidence type="ECO:0000256" key="5">
    <source>
        <dbReference type="ARBA" id="ARBA00022438"/>
    </source>
</evidence>
<dbReference type="GO" id="GO:0046872">
    <property type="term" value="F:metal ion binding"/>
    <property type="evidence" value="ECO:0007669"/>
    <property type="project" value="UniProtKB-KW"/>
</dbReference>
<evidence type="ECO:0000256" key="9">
    <source>
        <dbReference type="ARBA" id="ARBA00023049"/>
    </source>
</evidence>
<evidence type="ECO:0000256" key="1">
    <source>
        <dbReference type="ARBA" id="ARBA00001941"/>
    </source>
</evidence>
<dbReference type="SUPFAM" id="SSF144052">
    <property type="entry name" value="Thermophilic metalloprotease-like"/>
    <property type="match status" value="1"/>
</dbReference>